<comment type="caution">
    <text evidence="2">The sequence shown here is derived from an EMBL/GenBank/DDBJ whole genome shotgun (WGS) entry which is preliminary data.</text>
</comment>
<organism evidence="2 3">
    <name type="scientific">Burkholderia multivorans CGD2</name>
    <dbReference type="NCBI Taxonomy" id="513052"/>
    <lineage>
        <taxon>Bacteria</taxon>
        <taxon>Pseudomonadati</taxon>
        <taxon>Pseudomonadota</taxon>
        <taxon>Betaproteobacteria</taxon>
        <taxon>Burkholderiales</taxon>
        <taxon>Burkholderiaceae</taxon>
        <taxon>Burkholderia</taxon>
        <taxon>Burkholderia cepacia complex</taxon>
    </lineage>
</organism>
<gene>
    <name evidence="2" type="ORF">BURMUCGD2_6594</name>
</gene>
<evidence type="ECO:0000313" key="3">
    <source>
        <dbReference type="Proteomes" id="UP000004535"/>
    </source>
</evidence>
<dbReference type="AlphaFoldDB" id="B9BPH3"/>
<dbReference type="Proteomes" id="UP000004535">
    <property type="component" value="Unassembled WGS sequence"/>
</dbReference>
<feature type="region of interest" description="Disordered" evidence="1">
    <location>
        <begin position="24"/>
        <end position="44"/>
    </location>
</feature>
<accession>B9BPH3</accession>
<evidence type="ECO:0000256" key="1">
    <source>
        <dbReference type="SAM" id="MobiDB-lite"/>
    </source>
</evidence>
<name>B9BPH3_9BURK</name>
<dbReference type="EMBL" id="ACFC01000004">
    <property type="protein sequence ID" value="EEE07491.1"/>
    <property type="molecule type" value="Genomic_DNA"/>
</dbReference>
<evidence type="ECO:0000313" key="2">
    <source>
        <dbReference type="EMBL" id="EEE07491.1"/>
    </source>
</evidence>
<proteinExistence type="predicted"/>
<reference evidence="2 3" key="1">
    <citation type="journal article" date="2012" name="J. Bacteriol.">
        <title>Draft Genome Sequence Determination for Cystic Fibrosis and Chronic Granulomatous Disease Burkholderia multivorans Isolates.</title>
        <authorList>
            <person name="Varga J.J."/>
            <person name="Losada L."/>
            <person name="Zelazny A.M."/>
            <person name="Brinkac L."/>
            <person name="Harkins D."/>
            <person name="Radune D."/>
            <person name="Hostetler J."/>
            <person name="Sampaio E.P."/>
            <person name="Ronning C.M."/>
            <person name="Nierman W.C."/>
            <person name="Greenberg D.E."/>
            <person name="Holland S.M."/>
            <person name="Goldberg J.B."/>
        </authorList>
    </citation>
    <scope>NUCLEOTIDE SEQUENCE [LARGE SCALE GENOMIC DNA]</scope>
    <source>
        <strain evidence="2 3">CGD2</strain>
    </source>
</reference>
<protein>
    <submittedName>
        <fullName evidence="2">Uncharacterized protein</fullName>
    </submittedName>
</protein>
<sequence length="44" mass="4549">MSVAVKPAAGIGARQAGERLRECIPVPSQPAGPALRRGLRASPR</sequence>